<dbReference type="Proteomes" id="UP000472269">
    <property type="component" value="Unplaced"/>
</dbReference>
<dbReference type="OMA" id="GYEDLYG"/>
<dbReference type="KEGG" id="acun:113488724"/>
<sequence length="92" mass="10780">MTFYRDFCEDGCYSPFGYEDLYGFGGLNGYRFGSQYGYYRDQYRYGSPYGYRSFGGLYENRGLGGYEGCYGYGDRYGFGSPFSFRFGNRYSY</sequence>
<proteinExistence type="predicted"/>
<gene>
    <name evidence="1" type="primary">LOC113488724</name>
</gene>
<name>A0A663M468_ATHCN</name>
<keyword evidence="2" id="KW-1185">Reference proteome</keyword>
<dbReference type="Ensembl" id="ENSACUT00000007422.1">
    <property type="protein sequence ID" value="ENSACUP00000006940.1"/>
    <property type="gene ID" value="ENSACUG00000004775.1"/>
</dbReference>
<accession>A0A663M468</accession>
<evidence type="ECO:0000313" key="2">
    <source>
        <dbReference type="Proteomes" id="UP000472269"/>
    </source>
</evidence>
<dbReference type="AlphaFoldDB" id="A0A663M468"/>
<organism evidence="1 2">
    <name type="scientific">Athene cunicularia</name>
    <name type="common">Burrowing owl</name>
    <name type="synonym">Speotyto cunicularia</name>
    <dbReference type="NCBI Taxonomy" id="194338"/>
    <lineage>
        <taxon>Eukaryota</taxon>
        <taxon>Metazoa</taxon>
        <taxon>Chordata</taxon>
        <taxon>Craniata</taxon>
        <taxon>Vertebrata</taxon>
        <taxon>Euteleostomi</taxon>
        <taxon>Archelosauria</taxon>
        <taxon>Archosauria</taxon>
        <taxon>Dinosauria</taxon>
        <taxon>Saurischia</taxon>
        <taxon>Theropoda</taxon>
        <taxon>Coelurosauria</taxon>
        <taxon>Aves</taxon>
        <taxon>Neognathae</taxon>
        <taxon>Neoaves</taxon>
        <taxon>Telluraves</taxon>
        <taxon>Strigiformes</taxon>
        <taxon>Strigidae</taxon>
        <taxon>Athene</taxon>
    </lineage>
</organism>
<reference evidence="1" key="2">
    <citation type="submission" date="2025-09" db="UniProtKB">
        <authorList>
            <consortium name="Ensembl"/>
        </authorList>
    </citation>
    <scope>IDENTIFICATION</scope>
</reference>
<protein>
    <submittedName>
        <fullName evidence="1">Scale keratin-like</fullName>
    </submittedName>
</protein>
<dbReference type="RefSeq" id="XP_026719825.1">
    <property type="nucleotide sequence ID" value="XM_026864024.1"/>
</dbReference>
<dbReference type="GeneID" id="113488724"/>
<evidence type="ECO:0000313" key="1">
    <source>
        <dbReference type="Ensembl" id="ENSACUP00000006940.1"/>
    </source>
</evidence>
<dbReference type="OrthoDB" id="9241433at2759"/>
<reference evidence="1" key="1">
    <citation type="submission" date="2025-08" db="UniProtKB">
        <authorList>
            <consortium name="Ensembl"/>
        </authorList>
    </citation>
    <scope>IDENTIFICATION</scope>
</reference>